<gene>
    <name evidence="1" type="ORF">BGT96224V316_LOCUS4558</name>
</gene>
<reference evidence="1 2" key="1">
    <citation type="submission" date="2018-08" db="EMBL/GenBank/DDBJ databases">
        <authorList>
            <person name="Muller C M."/>
        </authorList>
    </citation>
    <scope>NUCLEOTIDE SEQUENCE [LARGE SCALE GENOMIC DNA]</scope>
</reference>
<proteinExistence type="predicted"/>
<evidence type="ECO:0000313" key="1">
    <source>
        <dbReference type="EMBL" id="VDB88387.1"/>
    </source>
</evidence>
<dbReference type="EMBL" id="LR026989">
    <property type="protein sequence ID" value="VDB88387.1"/>
    <property type="molecule type" value="Genomic_DNA"/>
</dbReference>
<dbReference type="AlphaFoldDB" id="A0A9X9QDH0"/>
<sequence length="96" mass="11406">RQTYRHHLESFFYVLIVGLVSYARKSALEHLQRRSLADYGVRLIFKETNIILHFQSKIINNFTPVFERVQEPAWSLCEILFEDKSVGYEIRDTGRT</sequence>
<keyword evidence="2" id="KW-1185">Reference proteome</keyword>
<name>A0A9X9QDH0_BLUGR</name>
<protein>
    <submittedName>
        <fullName evidence="1">Bgt-50117</fullName>
    </submittedName>
</protein>
<evidence type="ECO:0000313" key="2">
    <source>
        <dbReference type="Proteomes" id="UP000324639"/>
    </source>
</evidence>
<accession>A0A9X9QDH0</accession>
<feature type="non-terminal residue" evidence="1">
    <location>
        <position position="1"/>
    </location>
</feature>
<organism evidence="1 2">
    <name type="scientific">Blumeria graminis f. sp. tritici</name>
    <dbReference type="NCBI Taxonomy" id="62690"/>
    <lineage>
        <taxon>Eukaryota</taxon>
        <taxon>Fungi</taxon>
        <taxon>Dikarya</taxon>
        <taxon>Ascomycota</taxon>
        <taxon>Pezizomycotina</taxon>
        <taxon>Leotiomycetes</taxon>
        <taxon>Erysiphales</taxon>
        <taxon>Erysiphaceae</taxon>
        <taxon>Blumeria</taxon>
    </lineage>
</organism>
<dbReference type="Proteomes" id="UP000324639">
    <property type="component" value="Chromosome Bgt_-06"/>
</dbReference>